<reference evidence="1" key="1">
    <citation type="journal article" date="2023" name="Int. J. Mol. Sci.">
        <title>Metagenomics Revealed a New Genus 'Candidatus Thiocaldithrix dubininis' gen. nov., sp. nov. and a New Species 'Candidatus Thiothrix putei' sp. nov. in the Family Thiotrichaceae, Some Members of Which Have Traits of Both Na+- and H+-Motive Energetics.</title>
        <authorList>
            <person name="Ravin N.V."/>
            <person name="Muntyan M.S."/>
            <person name="Smolyakov D.D."/>
            <person name="Rudenko T.S."/>
            <person name="Beletsky A.V."/>
            <person name="Mardanov A.V."/>
            <person name="Grabovich M.Y."/>
        </authorList>
    </citation>
    <scope>NUCLEOTIDE SEQUENCE</scope>
    <source>
        <strain evidence="1">GKL-01</strain>
    </source>
</reference>
<gene>
    <name evidence="1" type="ORF">QJT80_07095</name>
</gene>
<name>A0AA95HBP1_9GAMM</name>
<dbReference type="EMBL" id="CP124755">
    <property type="protein sequence ID" value="WGZ92244.1"/>
    <property type="molecule type" value="Genomic_DNA"/>
</dbReference>
<dbReference type="KEGG" id="tdu:QJT80_07095"/>
<sequence length="555" mass="62316">MVTAEVSEQAPQLIPHTEAKAKVWVANLPITNPGETTKRLFYGLVDLNRRALPVATRIAIGEMLIPAMGVALEALQRHLVARAFPLTAKTQKIFELAQSLTLEFAGLYQVAALDIITKKEGNKKLLSVALYRALDYMTQVLLLNYSVYIRTRETLWHDIHHLYLLAVENGVDQVKLKEHNIGAPSIEARYIQANLLALSKPYSLRQGEVTRLAQYYMQNTALTSLSREPENQTSAYVYAVILNSDEPAALIPISDLPHSPTVRVLNLHNLLTLLDKHIRDLETSGVPPMLMQQNGLSRNLAKRVIYHLSSVRNRNFNRFPKNEKVGMVTQLKDVLDVVLDSGKNSKAAIEEDVLFNVFAYNETANDSEQTRQVAFKTEHEEGARIQSWRILNSSLGGYGLCWEDKEESGARVGEIVGLRDLSNDSATWMVGVIKWMEFVGSKGLCCGIELLSTKAMPLTVLSVRGRKLQQALPMDGLMLPSIEGVRPDASLILPAYIFREEDEITLKFAERTEQVRLLLLDECLGAFAHFRFDKVLATKMVEDEYEDFNAIWAAL</sequence>
<reference evidence="1" key="2">
    <citation type="submission" date="2023-04" db="EMBL/GenBank/DDBJ databases">
        <authorList>
            <person name="Beletskiy A.V."/>
            <person name="Mardanov A.V."/>
            <person name="Ravin N.V."/>
        </authorList>
    </citation>
    <scope>NUCLEOTIDE SEQUENCE</scope>
    <source>
        <strain evidence="1">GKL-01</strain>
    </source>
</reference>
<accession>A0AA95HBP1</accession>
<protein>
    <recommendedName>
        <fullName evidence="2">GTPase</fullName>
    </recommendedName>
</protein>
<dbReference type="AlphaFoldDB" id="A0AA95HBP1"/>
<evidence type="ECO:0000313" key="1">
    <source>
        <dbReference type="EMBL" id="WGZ92244.1"/>
    </source>
</evidence>
<proteinExistence type="predicted"/>
<evidence type="ECO:0008006" key="2">
    <source>
        <dbReference type="Google" id="ProtNLM"/>
    </source>
</evidence>
<dbReference type="Proteomes" id="UP001300672">
    <property type="component" value="Chromosome"/>
</dbReference>
<organism evidence="1">
    <name type="scientific">Candidatus Thiocaldithrix dubininis</name>
    <dbReference type="NCBI Taxonomy" id="3080823"/>
    <lineage>
        <taxon>Bacteria</taxon>
        <taxon>Pseudomonadati</taxon>
        <taxon>Pseudomonadota</taxon>
        <taxon>Gammaproteobacteria</taxon>
        <taxon>Thiotrichales</taxon>
        <taxon>Thiotrichaceae</taxon>
        <taxon>Candidatus Thiocaldithrix</taxon>
    </lineage>
</organism>